<evidence type="ECO:0008006" key="4">
    <source>
        <dbReference type="Google" id="ProtNLM"/>
    </source>
</evidence>
<reference evidence="3" key="1">
    <citation type="submission" date="2018-08" db="EMBL/GenBank/DDBJ databases">
        <title>Genome of Lactobacillus sp. HBUAS52074.</title>
        <authorList>
            <person name="Guo Z."/>
            <person name="Zhang Z.D."/>
        </authorList>
    </citation>
    <scope>NUCLEOTIDE SEQUENCE [LARGE SCALE GENOMIC DNA]</scope>
    <source>
        <strain evidence="3">HBUAS52074</strain>
    </source>
</reference>
<evidence type="ECO:0000256" key="1">
    <source>
        <dbReference type="SAM" id="SignalP"/>
    </source>
</evidence>
<organism evidence="2 3">
    <name type="scientific">Companilactobacillus zhachilii</name>
    <dbReference type="NCBI Taxonomy" id="2304606"/>
    <lineage>
        <taxon>Bacteria</taxon>
        <taxon>Bacillati</taxon>
        <taxon>Bacillota</taxon>
        <taxon>Bacilli</taxon>
        <taxon>Lactobacillales</taxon>
        <taxon>Lactobacillaceae</taxon>
        <taxon>Companilactobacillus</taxon>
    </lineage>
</organism>
<keyword evidence="3" id="KW-1185">Reference proteome</keyword>
<protein>
    <recommendedName>
        <fullName evidence="4">Surface layer protein A domain-containing protein</fullName>
    </recommendedName>
</protein>
<accession>A0A386PX10</accession>
<dbReference type="EMBL" id="CP031933">
    <property type="protein sequence ID" value="AYE39057.1"/>
    <property type="molecule type" value="Genomic_DNA"/>
</dbReference>
<proteinExistence type="predicted"/>
<evidence type="ECO:0000313" key="3">
    <source>
        <dbReference type="Proteomes" id="UP000267208"/>
    </source>
</evidence>
<dbReference type="Proteomes" id="UP000267208">
    <property type="component" value="Chromosome"/>
</dbReference>
<feature type="chain" id="PRO_5017184667" description="Surface layer protein A domain-containing protein" evidence="1">
    <location>
        <begin position="30"/>
        <end position="505"/>
    </location>
</feature>
<dbReference type="OrthoDB" id="2294419at2"/>
<keyword evidence="1" id="KW-0732">Signal</keyword>
<dbReference type="AlphaFoldDB" id="A0A386PX10"/>
<feature type="signal peptide" evidence="1">
    <location>
        <begin position="1"/>
        <end position="29"/>
    </location>
</feature>
<dbReference type="KEGG" id="lzh:D1B17_10620"/>
<sequence length="505" mass="53855">MKKSIKYAGIAAATLLTVAPIAAPVVSQAAGTPAADTTVNKNADQSDVDKAVTDFTNQFGDRDSDDVTLTDNTALGEANATDITTFQGITNGIIKTATTADKLTLLNDANQDAQVYYTITDAKGNLYDGGVNGGTFDQYNTAASDDNYLPATVNVYMKYKNLSDGKFGSFSKVATFKINATNDNELKTVNAKFTTPMNVAKNSKTAATRLVNAANVSLLDQDGNSLATKSVSIPDGYYYTYSAAMDAAKTQPVTGLGNVTTSDISQNDAKTATDEFKTAGTYYQTVTYEAKANSALQTMLQKFTTDPTGYTVLVNGKKAASGYDFVTSGDTITFVRAINVSDNEAQWTTTDTTGVVTTKSDSAYYTLKNDEGNTITNRALAKNSAWKTNAVRTDQNGNKQYRVGASEWIDANDVTFSDKATDGNTEGAYTDVTDVTNMKVNLAAPSSFIYMLYNDEGKQVTSRALSGDSNWAVDKKAVNADGVTVYRVATNEWVQAGTGVSFIAR</sequence>
<gene>
    <name evidence="2" type="ORF">D1B17_10620</name>
</gene>
<evidence type="ECO:0000313" key="2">
    <source>
        <dbReference type="EMBL" id="AYE39057.1"/>
    </source>
</evidence>
<dbReference type="RefSeq" id="WP_120143281.1">
    <property type="nucleotide sequence ID" value="NZ_CP031933.2"/>
</dbReference>
<name>A0A386PX10_9LACO</name>